<feature type="compositionally biased region" description="Low complexity" evidence="1">
    <location>
        <begin position="100"/>
        <end position="116"/>
    </location>
</feature>
<comment type="caution">
    <text evidence="3">The sequence shown here is derived from an EMBL/GenBank/DDBJ whole genome shotgun (WGS) entry which is preliminary data.</text>
</comment>
<reference evidence="3" key="1">
    <citation type="submission" date="2020-05" db="EMBL/GenBank/DDBJ databases">
        <title>WGS assembly of Panicum virgatum.</title>
        <authorList>
            <person name="Lovell J.T."/>
            <person name="Jenkins J."/>
            <person name="Shu S."/>
            <person name="Juenger T.E."/>
            <person name="Schmutz J."/>
        </authorList>
    </citation>
    <scope>NUCLEOTIDE SEQUENCE</scope>
    <source>
        <strain evidence="3">AP13</strain>
    </source>
</reference>
<feature type="region of interest" description="Disordered" evidence="1">
    <location>
        <begin position="97"/>
        <end position="116"/>
    </location>
</feature>
<evidence type="ECO:0000313" key="3">
    <source>
        <dbReference type="EMBL" id="KAG2566399.1"/>
    </source>
</evidence>
<feature type="transmembrane region" description="Helical" evidence="2">
    <location>
        <begin position="64"/>
        <end position="82"/>
    </location>
</feature>
<protein>
    <submittedName>
        <fullName evidence="3">Uncharacterized protein</fullName>
    </submittedName>
</protein>
<keyword evidence="2" id="KW-0472">Membrane</keyword>
<proteinExistence type="predicted"/>
<dbReference type="EMBL" id="CM029050">
    <property type="protein sequence ID" value="KAG2566399.1"/>
    <property type="molecule type" value="Genomic_DNA"/>
</dbReference>
<evidence type="ECO:0000256" key="2">
    <source>
        <dbReference type="SAM" id="Phobius"/>
    </source>
</evidence>
<sequence length="116" mass="12627">MGGKVAGANVNVTTAAAAAPKPVTNPEVARQITNAFVCFSLLEICMFAYFAYLHFRVDGPLWEAFAWSAVEAALFLIPVCFVPMMRAKFISIYAEEPSDNTDSNLSTNLLTNDDNV</sequence>
<keyword evidence="2" id="KW-1133">Transmembrane helix</keyword>
<evidence type="ECO:0000313" key="4">
    <source>
        <dbReference type="Proteomes" id="UP000823388"/>
    </source>
</evidence>
<organism evidence="3 4">
    <name type="scientific">Panicum virgatum</name>
    <name type="common">Blackwell switchgrass</name>
    <dbReference type="NCBI Taxonomy" id="38727"/>
    <lineage>
        <taxon>Eukaryota</taxon>
        <taxon>Viridiplantae</taxon>
        <taxon>Streptophyta</taxon>
        <taxon>Embryophyta</taxon>
        <taxon>Tracheophyta</taxon>
        <taxon>Spermatophyta</taxon>
        <taxon>Magnoliopsida</taxon>
        <taxon>Liliopsida</taxon>
        <taxon>Poales</taxon>
        <taxon>Poaceae</taxon>
        <taxon>PACMAD clade</taxon>
        <taxon>Panicoideae</taxon>
        <taxon>Panicodae</taxon>
        <taxon>Paniceae</taxon>
        <taxon>Panicinae</taxon>
        <taxon>Panicum</taxon>
        <taxon>Panicum sect. Hiantes</taxon>
    </lineage>
</organism>
<accession>A0A8T0Q1B3</accession>
<keyword evidence="4" id="KW-1185">Reference proteome</keyword>
<keyword evidence="2" id="KW-0812">Transmembrane</keyword>
<dbReference type="AlphaFoldDB" id="A0A8T0Q1B3"/>
<evidence type="ECO:0000256" key="1">
    <source>
        <dbReference type="SAM" id="MobiDB-lite"/>
    </source>
</evidence>
<feature type="transmembrane region" description="Helical" evidence="2">
    <location>
        <begin position="32"/>
        <end position="52"/>
    </location>
</feature>
<name>A0A8T0Q1B3_PANVG</name>
<gene>
    <name evidence="3" type="ORF">PVAP13_7NG194100</name>
</gene>
<dbReference type="Proteomes" id="UP000823388">
    <property type="component" value="Chromosome 7N"/>
</dbReference>